<organism evidence="1">
    <name type="scientific">viral metagenome</name>
    <dbReference type="NCBI Taxonomy" id="1070528"/>
    <lineage>
        <taxon>unclassified sequences</taxon>
        <taxon>metagenomes</taxon>
        <taxon>organismal metagenomes</taxon>
    </lineage>
</organism>
<reference evidence="1" key="1">
    <citation type="journal article" date="2020" name="Nature">
        <title>Giant virus diversity and host interactions through global metagenomics.</title>
        <authorList>
            <person name="Schulz F."/>
            <person name="Roux S."/>
            <person name="Paez-Espino D."/>
            <person name="Jungbluth S."/>
            <person name="Walsh D.A."/>
            <person name="Denef V.J."/>
            <person name="McMahon K.D."/>
            <person name="Konstantinidis K.T."/>
            <person name="Eloe-Fadrosh E.A."/>
            <person name="Kyrpides N.C."/>
            <person name="Woyke T."/>
        </authorList>
    </citation>
    <scope>NUCLEOTIDE SEQUENCE</scope>
    <source>
        <strain evidence="1">GVMAG-M-3300025676-16</strain>
    </source>
</reference>
<sequence length="127" mass="15380">MSVLEYEIKEKTRPYSNDELKEEREKFYSRLKLSNVVAQHSRSKHMYKVRENGKKYQEIMATGNSDCGNCSVTWKLRKTPNELKDRAKELIHSYYDIFYDGDPENVSYYELNVEMDFYNWLYNEFNN</sequence>
<evidence type="ECO:0000313" key="1">
    <source>
        <dbReference type="EMBL" id="QHT98727.1"/>
    </source>
</evidence>
<proteinExistence type="predicted"/>
<protein>
    <submittedName>
        <fullName evidence="1">Uncharacterized protein</fullName>
    </submittedName>
</protein>
<dbReference type="EMBL" id="MN740295">
    <property type="protein sequence ID" value="QHT98727.1"/>
    <property type="molecule type" value="Genomic_DNA"/>
</dbReference>
<accession>A0A6C0J445</accession>
<dbReference type="AlphaFoldDB" id="A0A6C0J445"/>
<name>A0A6C0J445_9ZZZZ</name>